<dbReference type="InterPro" id="IPR007743">
    <property type="entry name" value="Immunity-related_GTPase-like"/>
</dbReference>
<evidence type="ECO:0000256" key="1">
    <source>
        <dbReference type="ARBA" id="ARBA00005429"/>
    </source>
</evidence>
<keyword evidence="5" id="KW-1185">Reference proteome</keyword>
<accession>A0ABR1X9X4</accession>
<comment type="caution">
    <text evidence="4">The sequence shown here is derived from an EMBL/GenBank/DDBJ whole genome shotgun (WGS) entry which is preliminary data.</text>
</comment>
<keyword evidence="2" id="KW-0175">Coiled coil</keyword>
<comment type="similarity">
    <text evidence="1">Belongs to the TRAFAC class dynamin-like GTPase superfamily. IRG family.</text>
</comment>
<dbReference type="SUPFAM" id="SSF52540">
    <property type="entry name" value="P-loop containing nucleoside triphosphate hydrolases"/>
    <property type="match status" value="1"/>
</dbReference>
<dbReference type="InterPro" id="IPR030385">
    <property type="entry name" value="G_IRG_dom"/>
</dbReference>
<dbReference type="EMBL" id="JAQQWN010000002">
    <property type="protein sequence ID" value="KAK8093434.1"/>
    <property type="molecule type" value="Genomic_DNA"/>
</dbReference>
<dbReference type="InterPro" id="IPR003593">
    <property type="entry name" value="AAA+_ATPase"/>
</dbReference>
<reference evidence="4 5" key="1">
    <citation type="submission" date="2023-01" db="EMBL/GenBank/DDBJ databases">
        <title>Analysis of 21 Apiospora genomes using comparative genomics revels a genus with tremendous synthesis potential of carbohydrate active enzymes and secondary metabolites.</title>
        <authorList>
            <person name="Sorensen T."/>
        </authorList>
    </citation>
    <scope>NUCLEOTIDE SEQUENCE [LARGE SCALE GENOMIC DNA]</scope>
    <source>
        <strain evidence="4 5">CBS 114990</strain>
    </source>
</reference>
<protein>
    <submittedName>
        <fullName evidence="4">Interferon-inducible GTPase-domain-containing protein</fullName>
    </submittedName>
</protein>
<feature type="domain" description="IRG-type G" evidence="3">
    <location>
        <begin position="85"/>
        <end position="286"/>
    </location>
</feature>
<dbReference type="Proteomes" id="UP001433268">
    <property type="component" value="Unassembled WGS sequence"/>
</dbReference>
<dbReference type="SMART" id="SM00382">
    <property type="entry name" value="AAA"/>
    <property type="match status" value="1"/>
</dbReference>
<feature type="coiled-coil region" evidence="2">
    <location>
        <begin position="16"/>
        <end position="57"/>
    </location>
</feature>
<evidence type="ECO:0000259" key="3">
    <source>
        <dbReference type="PROSITE" id="PS51716"/>
    </source>
</evidence>
<dbReference type="PANTHER" id="PTHR14143">
    <property type="entry name" value="INTERFERON-INDUCIBLE GTPASE FAMILY MEMBER"/>
    <property type="match status" value="1"/>
</dbReference>
<evidence type="ECO:0000313" key="5">
    <source>
        <dbReference type="Proteomes" id="UP001433268"/>
    </source>
</evidence>
<dbReference type="RefSeq" id="XP_066674207.1">
    <property type="nucleotide sequence ID" value="XM_066804434.1"/>
</dbReference>
<dbReference type="InterPro" id="IPR027417">
    <property type="entry name" value="P-loop_NTPase"/>
</dbReference>
<evidence type="ECO:0000313" key="4">
    <source>
        <dbReference type="EMBL" id="KAK8093434.1"/>
    </source>
</evidence>
<dbReference type="PANTHER" id="PTHR14143:SF1">
    <property type="entry name" value="IRG-TYPE G DOMAIN-CONTAINING PROTEIN"/>
    <property type="match status" value="1"/>
</dbReference>
<dbReference type="PROSITE" id="PS51716">
    <property type="entry name" value="G_IRG"/>
    <property type="match status" value="1"/>
</dbReference>
<dbReference type="Pfam" id="PF05049">
    <property type="entry name" value="IIGP"/>
    <property type="match status" value="1"/>
</dbReference>
<name>A0ABR1X9X4_9PEZI</name>
<proteinExistence type="inferred from homology"/>
<dbReference type="GeneID" id="92037494"/>
<gene>
    <name evidence="4" type="ORF">PG997_000119</name>
</gene>
<sequence>MEEWVIRSGIALLLAVAQNANQAAQLRAAARRAEEEAEEQRRQREEVAQRLAREQELRELGIQPDRDVSPQHIEQAKKDAGFINDHTHIVVTGNRGSGKSSLINALLGYAPKDSRAAPTGAIETTMERNRFVDHRHQGYIWYDVPGAGTANVTAWQYYYNQGLYIYDLVVVVHETTLSETDIRILKVCKLRNQPFVVVRSKSDLHIFNTQHDMDLNPRAAREHYIAAARQDNPGTVLFRDEVLDVADLLVSNRTVRAVINGDSPQGDLLQEPIDEVELLKRLGLLP</sequence>
<evidence type="ECO:0000256" key="2">
    <source>
        <dbReference type="SAM" id="Coils"/>
    </source>
</evidence>
<dbReference type="Gene3D" id="3.40.50.300">
    <property type="entry name" value="P-loop containing nucleotide triphosphate hydrolases"/>
    <property type="match status" value="1"/>
</dbReference>
<organism evidence="4 5">
    <name type="scientific">Apiospora hydei</name>
    <dbReference type="NCBI Taxonomy" id="1337664"/>
    <lineage>
        <taxon>Eukaryota</taxon>
        <taxon>Fungi</taxon>
        <taxon>Dikarya</taxon>
        <taxon>Ascomycota</taxon>
        <taxon>Pezizomycotina</taxon>
        <taxon>Sordariomycetes</taxon>
        <taxon>Xylariomycetidae</taxon>
        <taxon>Amphisphaeriales</taxon>
        <taxon>Apiosporaceae</taxon>
        <taxon>Apiospora</taxon>
    </lineage>
</organism>